<evidence type="ECO:0000313" key="2">
    <source>
        <dbReference type="EMBL" id="CDZ90692.1"/>
    </source>
</evidence>
<name>A0A098BR46_9NOCA</name>
<dbReference type="Proteomes" id="UP000042997">
    <property type="component" value="Unassembled WGS sequence"/>
</dbReference>
<proteinExistence type="predicted"/>
<feature type="compositionally biased region" description="Basic residues" evidence="1">
    <location>
        <begin position="46"/>
        <end position="57"/>
    </location>
</feature>
<feature type="compositionally biased region" description="Low complexity" evidence="1">
    <location>
        <begin position="36"/>
        <end position="45"/>
    </location>
</feature>
<feature type="compositionally biased region" description="Polar residues" evidence="1">
    <location>
        <begin position="67"/>
        <end position="78"/>
    </location>
</feature>
<feature type="region of interest" description="Disordered" evidence="1">
    <location>
        <begin position="1"/>
        <end position="78"/>
    </location>
</feature>
<gene>
    <name evidence="2" type="ORF">RHRU231_750039</name>
</gene>
<reference evidence="2 3" key="1">
    <citation type="journal article" date="2014" name="Genome Announc.">
        <title>Draft Genome Sequence of Propane- and Butane-Oxidizing Actinobacterium Rhodococcus ruber IEGM 231.</title>
        <authorList>
            <person name="Ivshina I.B."/>
            <person name="Kuyukina M.S."/>
            <person name="Krivoruchko A.V."/>
            <person name="Barbe V."/>
            <person name="Fischer C."/>
        </authorList>
    </citation>
    <scope>NUCLEOTIDE SEQUENCE [LARGE SCALE GENOMIC DNA]</scope>
</reference>
<evidence type="ECO:0000256" key="1">
    <source>
        <dbReference type="SAM" id="MobiDB-lite"/>
    </source>
</evidence>
<organism evidence="2 3">
    <name type="scientific">Rhodococcus ruber</name>
    <dbReference type="NCBI Taxonomy" id="1830"/>
    <lineage>
        <taxon>Bacteria</taxon>
        <taxon>Bacillati</taxon>
        <taxon>Actinomycetota</taxon>
        <taxon>Actinomycetes</taxon>
        <taxon>Mycobacteriales</taxon>
        <taxon>Nocardiaceae</taxon>
        <taxon>Rhodococcus</taxon>
    </lineage>
</organism>
<protein>
    <submittedName>
        <fullName evidence="2">Uncharacterized protein</fullName>
    </submittedName>
</protein>
<accession>A0A098BR46</accession>
<sequence>MAEHPALTPNFGGVHPPRRLLRYSPPLSDIPPRADPGTATGSAGRRGQRSARRRRRSPDRPGAVASGQCSTGQPPSVL</sequence>
<dbReference type="EMBL" id="CCSD01000089">
    <property type="protein sequence ID" value="CDZ90692.1"/>
    <property type="molecule type" value="Genomic_DNA"/>
</dbReference>
<evidence type="ECO:0000313" key="3">
    <source>
        <dbReference type="Proteomes" id="UP000042997"/>
    </source>
</evidence>
<dbReference type="AlphaFoldDB" id="A0A098BR46"/>